<protein>
    <recommendedName>
        <fullName evidence="4">Protein CMSS1</fullName>
    </recommendedName>
</protein>
<dbReference type="PANTHER" id="PTHR24030:SF0">
    <property type="entry name" value="PROTEIN CMSS1"/>
    <property type="match status" value="1"/>
</dbReference>
<sequence length="308" mass="34712">MAAKPSSTTRSKRKKKQLPLDSKRTKISKTKSKDKKKKNSVGNTLIDSTKIREKKNVIESTEAAENDGNYGVQLATASLQLRFFVHQYQSTNGVQLSSLEIESLKDKCILDLCEGPAQNINNLGQYIKVAFGPSWKELLCEKHLQEGKVDPGNPAVLVISLSALRSLELLRELRPFTKECHAAKLFSKHMKIEEQVSLLKNRVNIACGTPSRIKKLIDMEALCLSRLAVIVLDMHTDVKGYSLFTLPQVRDEFWDLYKSHFHHRLLEAHHITITHLAVASRETSLPPDLAILKKQCSGDGRDMWTSDL</sequence>
<feature type="compositionally biased region" description="Basic residues" evidence="1">
    <location>
        <begin position="25"/>
        <end position="39"/>
    </location>
</feature>
<dbReference type="Proteomes" id="UP000834106">
    <property type="component" value="Chromosome 15"/>
</dbReference>
<dbReference type="GO" id="GO:0005634">
    <property type="term" value="C:nucleus"/>
    <property type="evidence" value="ECO:0007669"/>
    <property type="project" value="TreeGrafter"/>
</dbReference>
<reference evidence="2" key="1">
    <citation type="submission" date="2023-05" db="EMBL/GenBank/DDBJ databases">
        <authorList>
            <person name="Huff M."/>
        </authorList>
    </citation>
    <scope>NUCLEOTIDE SEQUENCE</scope>
</reference>
<dbReference type="InterPro" id="IPR032704">
    <property type="entry name" value="Cms1"/>
</dbReference>
<dbReference type="EMBL" id="OU503050">
    <property type="protein sequence ID" value="CAI9777028.1"/>
    <property type="molecule type" value="Genomic_DNA"/>
</dbReference>
<organism evidence="2 3">
    <name type="scientific">Fraxinus pennsylvanica</name>
    <dbReference type="NCBI Taxonomy" id="56036"/>
    <lineage>
        <taxon>Eukaryota</taxon>
        <taxon>Viridiplantae</taxon>
        <taxon>Streptophyta</taxon>
        <taxon>Embryophyta</taxon>
        <taxon>Tracheophyta</taxon>
        <taxon>Spermatophyta</taxon>
        <taxon>Magnoliopsida</taxon>
        <taxon>eudicotyledons</taxon>
        <taxon>Gunneridae</taxon>
        <taxon>Pentapetalae</taxon>
        <taxon>asterids</taxon>
        <taxon>lamiids</taxon>
        <taxon>Lamiales</taxon>
        <taxon>Oleaceae</taxon>
        <taxon>Oleeae</taxon>
        <taxon>Fraxinus</taxon>
    </lineage>
</organism>
<gene>
    <name evidence="2" type="ORF">FPE_LOCUS24458</name>
</gene>
<dbReference type="Pfam" id="PF14617">
    <property type="entry name" value="CMS1"/>
    <property type="match status" value="1"/>
</dbReference>
<feature type="region of interest" description="Disordered" evidence="1">
    <location>
        <begin position="1"/>
        <end position="46"/>
    </location>
</feature>
<dbReference type="Gene3D" id="3.40.50.300">
    <property type="entry name" value="P-loop containing nucleotide triphosphate hydrolases"/>
    <property type="match status" value="1"/>
</dbReference>
<dbReference type="GO" id="GO:0030686">
    <property type="term" value="C:90S preribosome"/>
    <property type="evidence" value="ECO:0007669"/>
    <property type="project" value="TreeGrafter"/>
</dbReference>
<evidence type="ECO:0008006" key="4">
    <source>
        <dbReference type="Google" id="ProtNLM"/>
    </source>
</evidence>
<keyword evidence="3" id="KW-1185">Reference proteome</keyword>
<proteinExistence type="predicted"/>
<dbReference type="PANTHER" id="PTHR24030">
    <property type="entry name" value="PROTEIN CMSS1"/>
    <property type="match status" value="1"/>
</dbReference>
<accession>A0AAD2E5L1</accession>
<evidence type="ECO:0000313" key="2">
    <source>
        <dbReference type="EMBL" id="CAI9777028.1"/>
    </source>
</evidence>
<name>A0AAD2E5L1_9LAMI</name>
<evidence type="ECO:0000256" key="1">
    <source>
        <dbReference type="SAM" id="MobiDB-lite"/>
    </source>
</evidence>
<dbReference type="InterPro" id="IPR027417">
    <property type="entry name" value="P-loop_NTPase"/>
</dbReference>
<evidence type="ECO:0000313" key="3">
    <source>
        <dbReference type="Proteomes" id="UP000834106"/>
    </source>
</evidence>
<dbReference type="AlphaFoldDB" id="A0AAD2E5L1"/>